<dbReference type="Gene3D" id="3.40.50.1820">
    <property type="entry name" value="alpha/beta hydrolase"/>
    <property type="match status" value="1"/>
</dbReference>
<dbReference type="GeneID" id="80907968"/>
<dbReference type="RefSeq" id="XP_056073531.1">
    <property type="nucleotide sequence ID" value="XM_056213223.1"/>
</dbReference>
<dbReference type="EMBL" id="JAPEUX010000003">
    <property type="protein sequence ID" value="KAJ4356405.1"/>
    <property type="molecule type" value="Genomic_DNA"/>
</dbReference>
<name>A0A9W8XSG4_9PLEO</name>
<reference evidence="3" key="1">
    <citation type="submission" date="2022-10" db="EMBL/GenBank/DDBJ databases">
        <title>Tapping the CABI collections for fungal endophytes: first genome assemblies for Collariella, Neodidymelliopsis, Ascochyta clinopodiicola, Didymella pomorum, Didymosphaeria variabile, Neocosmospora piperis and Neocucurbitaria cava.</title>
        <authorList>
            <person name="Hill R."/>
        </authorList>
    </citation>
    <scope>NUCLEOTIDE SEQUENCE</scope>
    <source>
        <strain evidence="3">IMI 356815</strain>
    </source>
</reference>
<dbReference type="OrthoDB" id="3466836at2759"/>
<feature type="region of interest" description="Disordered" evidence="1">
    <location>
        <begin position="160"/>
        <end position="182"/>
    </location>
</feature>
<dbReference type="SUPFAM" id="SSF53474">
    <property type="entry name" value="alpha/beta-Hydrolases"/>
    <property type="match status" value="1"/>
</dbReference>
<comment type="caution">
    <text evidence="3">The sequence shown here is derived from an EMBL/GenBank/DDBJ whole genome shotgun (WGS) entry which is preliminary data.</text>
</comment>
<evidence type="ECO:0000313" key="4">
    <source>
        <dbReference type="Proteomes" id="UP001140513"/>
    </source>
</evidence>
<evidence type="ECO:0000313" key="3">
    <source>
        <dbReference type="EMBL" id="KAJ4356405.1"/>
    </source>
</evidence>
<organism evidence="3 4">
    <name type="scientific">Didymosphaeria variabile</name>
    <dbReference type="NCBI Taxonomy" id="1932322"/>
    <lineage>
        <taxon>Eukaryota</taxon>
        <taxon>Fungi</taxon>
        <taxon>Dikarya</taxon>
        <taxon>Ascomycota</taxon>
        <taxon>Pezizomycotina</taxon>
        <taxon>Dothideomycetes</taxon>
        <taxon>Pleosporomycetidae</taxon>
        <taxon>Pleosporales</taxon>
        <taxon>Massarineae</taxon>
        <taxon>Didymosphaeriaceae</taxon>
        <taxon>Didymosphaeria</taxon>
    </lineage>
</organism>
<dbReference type="InterPro" id="IPR000073">
    <property type="entry name" value="AB_hydrolase_1"/>
</dbReference>
<protein>
    <recommendedName>
        <fullName evidence="2">AB hydrolase-1 domain-containing protein</fullName>
    </recommendedName>
</protein>
<gene>
    <name evidence="3" type="ORF">N0V89_004438</name>
</gene>
<sequence>MTDLHLDNSTPTTDFSHAFRSKQYQITQVAKHFMTRKQSIVKELGTLEASMSRKPLTHHLAPHDDNPSLQSSEEDLPPFPDPEISSCILDGKPGAKIAYTYYPASASRPHRPNPFSKSLVVFLNGMVQPRASWDASLQKFLEKRITNRLPYPALLTYDRYGQGDSDRDPDDPSQEGPSHGHDVQSVVHSLRQFTLQIWKEHLDISNPTEFPCLIFVCNSIGCALARLFAQTYPGTVLGLLFLDSVIANTDFVSIWPDPDAPTFDSNILPPGTKKEDVRSARINMAKMFHPDVPSREGLSRRNLATLLPHADSPKLEGYHSEGPYMTVVGHDWETFADQTEQGALKVPKLLTMTYVNPVWQRYNEGLTRITDEGKAIGPIVAVGSGHFVQVDKPGFVADELVSLLDRVVNQVKQIHIKEY</sequence>
<feature type="region of interest" description="Disordered" evidence="1">
    <location>
        <begin position="57"/>
        <end position="80"/>
    </location>
</feature>
<proteinExistence type="predicted"/>
<keyword evidence="4" id="KW-1185">Reference proteome</keyword>
<dbReference type="Pfam" id="PF12697">
    <property type="entry name" value="Abhydrolase_6"/>
    <property type="match status" value="1"/>
</dbReference>
<evidence type="ECO:0000256" key="1">
    <source>
        <dbReference type="SAM" id="MobiDB-lite"/>
    </source>
</evidence>
<dbReference type="InterPro" id="IPR029058">
    <property type="entry name" value="AB_hydrolase_fold"/>
</dbReference>
<accession>A0A9W8XSG4</accession>
<evidence type="ECO:0000259" key="2">
    <source>
        <dbReference type="Pfam" id="PF12697"/>
    </source>
</evidence>
<dbReference type="AlphaFoldDB" id="A0A9W8XSG4"/>
<dbReference type="Proteomes" id="UP001140513">
    <property type="component" value="Unassembled WGS sequence"/>
</dbReference>
<feature type="domain" description="AB hydrolase-1" evidence="2">
    <location>
        <begin position="120"/>
        <end position="398"/>
    </location>
</feature>